<dbReference type="CDD" id="cd04785">
    <property type="entry name" value="HTH_CadR-PbrR-like"/>
    <property type="match status" value="1"/>
</dbReference>
<accession>K8PAL3</accession>
<dbReference type="RefSeq" id="WP_006021145.1">
    <property type="nucleotide sequence ID" value="NZ_KB375282.1"/>
</dbReference>
<evidence type="ECO:0000256" key="3">
    <source>
        <dbReference type="ARBA" id="ARBA00023163"/>
    </source>
</evidence>
<feature type="domain" description="HTH merR-type" evidence="5">
    <location>
        <begin position="6"/>
        <end position="75"/>
    </location>
</feature>
<gene>
    <name evidence="6" type="ORF">HMPREF9695_02431</name>
</gene>
<evidence type="ECO:0000259" key="5">
    <source>
        <dbReference type="PROSITE" id="PS50937"/>
    </source>
</evidence>
<dbReference type="PROSITE" id="PS50937">
    <property type="entry name" value="HTH_MERR_2"/>
    <property type="match status" value="1"/>
</dbReference>
<sequence>MQRTEKLRIGDLARATNTKVETIRYYELIGLLPAPFRTSGNFRAYAPEHLGRLSFIRRARDLGFTLDQVRTLLGLSDQKRHSCEAVDVIAREHLADVDRKIEDLKALRAELDSIINQCGRGTIADCRIIEALAPTHRARSDSPRAASGPSGAVQ</sequence>
<dbReference type="Pfam" id="PF00376">
    <property type="entry name" value="MerR"/>
    <property type="match status" value="1"/>
</dbReference>
<name>K8PAL3_9BRAD</name>
<dbReference type="PRINTS" id="PR00040">
    <property type="entry name" value="HTHMERR"/>
</dbReference>
<keyword evidence="4" id="KW-0175">Coiled coil</keyword>
<keyword evidence="1" id="KW-0805">Transcription regulation</keyword>
<dbReference type="Gene3D" id="1.10.1660.10">
    <property type="match status" value="1"/>
</dbReference>
<dbReference type="PANTHER" id="PTHR30204:SF94">
    <property type="entry name" value="HEAVY METAL-DEPENDENT TRANSCRIPTIONAL REGULATOR HI_0293-RELATED"/>
    <property type="match status" value="1"/>
</dbReference>
<dbReference type="SMART" id="SM00422">
    <property type="entry name" value="HTH_MERR"/>
    <property type="match status" value="1"/>
</dbReference>
<dbReference type="InterPro" id="IPR000551">
    <property type="entry name" value="MerR-type_HTH_dom"/>
</dbReference>
<dbReference type="PANTHER" id="PTHR30204">
    <property type="entry name" value="REDOX-CYCLING DRUG-SENSING TRANSCRIPTIONAL ACTIVATOR SOXR"/>
    <property type="match status" value="1"/>
</dbReference>
<dbReference type="eggNOG" id="COG0789">
    <property type="taxonomic scope" value="Bacteria"/>
</dbReference>
<comment type="caution">
    <text evidence="6">The sequence shown here is derived from an EMBL/GenBank/DDBJ whole genome shotgun (WGS) entry which is preliminary data.</text>
</comment>
<keyword evidence="3" id="KW-0804">Transcription</keyword>
<dbReference type="Pfam" id="PF09278">
    <property type="entry name" value="MerR-DNA-bind"/>
    <property type="match status" value="1"/>
</dbReference>
<keyword evidence="2" id="KW-0238">DNA-binding</keyword>
<dbReference type="SUPFAM" id="SSF46955">
    <property type="entry name" value="Putative DNA-binding domain"/>
    <property type="match status" value="1"/>
</dbReference>
<evidence type="ECO:0000256" key="4">
    <source>
        <dbReference type="SAM" id="Coils"/>
    </source>
</evidence>
<dbReference type="GO" id="GO:0003700">
    <property type="term" value="F:DNA-binding transcription factor activity"/>
    <property type="evidence" value="ECO:0007669"/>
    <property type="project" value="InterPro"/>
</dbReference>
<evidence type="ECO:0000313" key="7">
    <source>
        <dbReference type="Proteomes" id="UP000001096"/>
    </source>
</evidence>
<evidence type="ECO:0000256" key="1">
    <source>
        <dbReference type="ARBA" id="ARBA00023015"/>
    </source>
</evidence>
<dbReference type="Proteomes" id="UP000001096">
    <property type="component" value="Unassembled WGS sequence"/>
</dbReference>
<dbReference type="InterPro" id="IPR009061">
    <property type="entry name" value="DNA-bd_dom_put_sf"/>
</dbReference>
<feature type="coiled-coil region" evidence="4">
    <location>
        <begin position="90"/>
        <end position="117"/>
    </location>
</feature>
<proteinExistence type="predicted"/>
<organism evidence="6 7">
    <name type="scientific">Afipia broomeae ATCC 49717</name>
    <dbReference type="NCBI Taxonomy" id="883078"/>
    <lineage>
        <taxon>Bacteria</taxon>
        <taxon>Pseudomonadati</taxon>
        <taxon>Pseudomonadota</taxon>
        <taxon>Alphaproteobacteria</taxon>
        <taxon>Hyphomicrobiales</taxon>
        <taxon>Nitrobacteraceae</taxon>
        <taxon>Afipia</taxon>
    </lineage>
</organism>
<protein>
    <recommendedName>
        <fullName evidence="5">HTH merR-type domain-containing protein</fullName>
    </recommendedName>
</protein>
<evidence type="ECO:0000256" key="2">
    <source>
        <dbReference type="ARBA" id="ARBA00023125"/>
    </source>
</evidence>
<dbReference type="PATRIC" id="fig|883078.3.peg.2503"/>
<reference evidence="6 7" key="1">
    <citation type="submission" date="2012-04" db="EMBL/GenBank/DDBJ databases">
        <title>The Genome Sequence of Afipia broomeae ATCC 49717.</title>
        <authorList>
            <consortium name="The Broad Institute Genome Sequencing Platform"/>
            <person name="Earl A."/>
            <person name="Ward D."/>
            <person name="Feldgarden M."/>
            <person name="Gevers D."/>
            <person name="Huys G."/>
            <person name="Walker B."/>
            <person name="Young S.K."/>
            <person name="Zeng Q."/>
            <person name="Gargeya S."/>
            <person name="Fitzgerald M."/>
            <person name="Haas B."/>
            <person name="Abouelleil A."/>
            <person name="Alvarado L."/>
            <person name="Arachchi H.M."/>
            <person name="Berlin A."/>
            <person name="Chapman S.B."/>
            <person name="Goldberg J."/>
            <person name="Griggs A."/>
            <person name="Gujja S."/>
            <person name="Hansen M."/>
            <person name="Howarth C."/>
            <person name="Imamovic A."/>
            <person name="Larimer J."/>
            <person name="McCowen C."/>
            <person name="Montmayeur A."/>
            <person name="Murphy C."/>
            <person name="Neiman D."/>
            <person name="Pearson M."/>
            <person name="Priest M."/>
            <person name="Roberts A."/>
            <person name="Saif S."/>
            <person name="Shea T."/>
            <person name="Sisk P."/>
            <person name="Sykes S."/>
            <person name="Wortman J."/>
            <person name="Nusbaum C."/>
            <person name="Birren B."/>
        </authorList>
    </citation>
    <scope>NUCLEOTIDE SEQUENCE [LARGE SCALE GENOMIC DNA]</scope>
    <source>
        <strain evidence="6 7">ATCC 49717</strain>
    </source>
</reference>
<dbReference type="InterPro" id="IPR047057">
    <property type="entry name" value="MerR_fam"/>
</dbReference>
<dbReference type="GO" id="GO:0003677">
    <property type="term" value="F:DNA binding"/>
    <property type="evidence" value="ECO:0007669"/>
    <property type="project" value="UniProtKB-KW"/>
</dbReference>
<evidence type="ECO:0000313" key="6">
    <source>
        <dbReference type="EMBL" id="EKS38591.1"/>
    </source>
</evidence>
<keyword evidence="7" id="KW-1185">Reference proteome</keyword>
<dbReference type="AlphaFoldDB" id="K8PAL3"/>
<dbReference type="EMBL" id="AGWX01000003">
    <property type="protein sequence ID" value="EKS38591.1"/>
    <property type="molecule type" value="Genomic_DNA"/>
</dbReference>
<dbReference type="InterPro" id="IPR015358">
    <property type="entry name" value="Tscrpt_reg_MerR_DNA-bd"/>
</dbReference>
<dbReference type="HOGENOM" id="CLU_060077_2_0_5"/>